<sequence>MTKSRILALAIAAGLCGSVSGGTAVAADLPYVEPVPVPLAVGGWYLRGAIGMSNQRLGNLDYQYFETPGYATEWINKGDFSSAPTFSLGGGYQFNDWFRADVTGQYRGKADFHASQRVTDLGNESVYSDDYTARKSEWLFLANGYVDLGTYHGITPYVGAGIGTSRNTISGFRDINTELGASGYAGSDSQWNFAWALHAGLGFKVTENLIFDLGYSYLDLGNARTDTAYNTNPAYSRANDGFKFKNITSHDVNFGIRYLFN</sequence>
<proteinExistence type="predicted"/>
<accession>A0A9X3IM90</accession>
<organism evidence="4 5">
    <name type="scientific">Kaistia nematophila</name>
    <dbReference type="NCBI Taxonomy" id="2994654"/>
    <lineage>
        <taxon>Bacteria</taxon>
        <taxon>Pseudomonadati</taxon>
        <taxon>Pseudomonadota</taxon>
        <taxon>Alphaproteobacteria</taxon>
        <taxon>Hyphomicrobiales</taxon>
        <taxon>Kaistiaceae</taxon>
        <taxon>Kaistia</taxon>
    </lineage>
</organism>
<dbReference type="AlphaFoldDB" id="A0A9X3IM90"/>
<dbReference type="EMBL" id="JAPKNK010000009">
    <property type="protein sequence ID" value="MCX5571308.1"/>
    <property type="molecule type" value="Genomic_DNA"/>
</dbReference>
<protein>
    <submittedName>
        <fullName evidence="4">Porin family protein</fullName>
    </submittedName>
</protein>
<evidence type="ECO:0000313" key="5">
    <source>
        <dbReference type="Proteomes" id="UP001144805"/>
    </source>
</evidence>
<dbReference type="SUPFAM" id="SSF56925">
    <property type="entry name" value="OMPA-like"/>
    <property type="match status" value="1"/>
</dbReference>
<evidence type="ECO:0000256" key="2">
    <source>
        <dbReference type="SAM" id="SignalP"/>
    </source>
</evidence>
<gene>
    <name evidence="4" type="ORF">OSH07_19055</name>
</gene>
<reference evidence="4" key="1">
    <citation type="submission" date="2022-11" db="EMBL/GenBank/DDBJ databases">
        <title>Biodiversity and phylogenetic relationships of bacteria.</title>
        <authorList>
            <person name="Machado R.A.R."/>
            <person name="Bhat A."/>
            <person name="Loulou A."/>
            <person name="Kallel S."/>
        </authorList>
    </citation>
    <scope>NUCLEOTIDE SEQUENCE</scope>
    <source>
        <strain evidence="4">K-TC2</strain>
    </source>
</reference>
<feature type="chain" id="PRO_5040936607" evidence="2">
    <location>
        <begin position="27"/>
        <end position="261"/>
    </location>
</feature>
<keyword evidence="1 2" id="KW-0732">Signal</keyword>
<evidence type="ECO:0000313" key="4">
    <source>
        <dbReference type="EMBL" id="MCX5571308.1"/>
    </source>
</evidence>
<dbReference type="InterPro" id="IPR027385">
    <property type="entry name" value="Beta-barrel_OMP"/>
</dbReference>
<keyword evidence="5" id="KW-1185">Reference proteome</keyword>
<comment type="caution">
    <text evidence="4">The sequence shown here is derived from an EMBL/GenBank/DDBJ whole genome shotgun (WGS) entry which is preliminary data.</text>
</comment>
<evidence type="ECO:0000256" key="1">
    <source>
        <dbReference type="ARBA" id="ARBA00022729"/>
    </source>
</evidence>
<dbReference type="Proteomes" id="UP001144805">
    <property type="component" value="Unassembled WGS sequence"/>
</dbReference>
<feature type="signal peptide" evidence="2">
    <location>
        <begin position="1"/>
        <end position="26"/>
    </location>
</feature>
<dbReference type="InterPro" id="IPR011250">
    <property type="entry name" value="OMP/PagP_B-barrel"/>
</dbReference>
<dbReference type="RefSeq" id="WP_266340261.1">
    <property type="nucleotide sequence ID" value="NZ_JAPKNK010000009.1"/>
</dbReference>
<evidence type="ECO:0000259" key="3">
    <source>
        <dbReference type="Pfam" id="PF13505"/>
    </source>
</evidence>
<dbReference type="Gene3D" id="2.40.160.20">
    <property type="match status" value="1"/>
</dbReference>
<name>A0A9X3IM90_9HYPH</name>
<dbReference type="Pfam" id="PF13505">
    <property type="entry name" value="OMP_b-brl"/>
    <property type="match status" value="1"/>
</dbReference>
<feature type="domain" description="Outer membrane protein beta-barrel" evidence="3">
    <location>
        <begin position="42"/>
        <end position="232"/>
    </location>
</feature>